<dbReference type="SUPFAM" id="SSF55874">
    <property type="entry name" value="ATPase domain of HSP90 chaperone/DNA topoisomerase II/histidine kinase"/>
    <property type="match status" value="1"/>
</dbReference>
<organism evidence="11 12">
    <name type="scientific">Parvibacter caecicola</name>
    <dbReference type="NCBI Taxonomy" id="747645"/>
    <lineage>
        <taxon>Bacteria</taxon>
        <taxon>Bacillati</taxon>
        <taxon>Actinomycetota</taxon>
        <taxon>Coriobacteriia</taxon>
        <taxon>Coriobacteriales</taxon>
        <taxon>Coriobacteriaceae</taxon>
        <taxon>Parvibacter</taxon>
    </lineage>
</organism>
<feature type="transmembrane region" description="Helical" evidence="9">
    <location>
        <begin position="177"/>
        <end position="198"/>
    </location>
</feature>
<reference evidence="11 12" key="1">
    <citation type="submission" date="2019-04" db="EMBL/GenBank/DDBJ databases">
        <title>Microbes associate with the intestines of laboratory mice.</title>
        <authorList>
            <person name="Navarre W."/>
            <person name="Wong E."/>
            <person name="Huang K.C."/>
            <person name="Tropini C."/>
            <person name="Ng K."/>
            <person name="Yu B."/>
        </authorList>
    </citation>
    <scope>NUCLEOTIDE SEQUENCE [LARGE SCALE GENOMIC DNA]</scope>
    <source>
        <strain evidence="11 12">NM48_B13</strain>
    </source>
</reference>
<dbReference type="PANTHER" id="PTHR24421:SF10">
    <property type="entry name" value="NITRATE_NITRITE SENSOR PROTEIN NARQ"/>
    <property type="match status" value="1"/>
</dbReference>
<keyword evidence="7" id="KW-0067">ATP-binding</keyword>
<dbReference type="AlphaFoldDB" id="A0A3N0ADC2"/>
<dbReference type="EC" id="2.7.13.3" evidence="2"/>
<keyword evidence="9" id="KW-0812">Transmembrane</keyword>
<proteinExistence type="predicted"/>
<keyword evidence="9" id="KW-1133">Transmembrane helix</keyword>
<feature type="domain" description="Signal transduction histidine kinase subgroup 3 dimerisation and phosphoacceptor" evidence="10">
    <location>
        <begin position="246"/>
        <end position="310"/>
    </location>
</feature>
<dbReference type="InterPro" id="IPR011712">
    <property type="entry name" value="Sig_transdc_His_kin_sub3_dim/P"/>
</dbReference>
<evidence type="ECO:0000256" key="3">
    <source>
        <dbReference type="ARBA" id="ARBA00022553"/>
    </source>
</evidence>
<gene>
    <name evidence="11" type="ORF">E5982_01320</name>
</gene>
<keyword evidence="5" id="KW-0547">Nucleotide-binding</keyword>
<comment type="catalytic activity">
    <reaction evidence="1">
        <text>ATP + protein L-histidine = ADP + protein N-phospho-L-histidine.</text>
        <dbReference type="EC" id="2.7.13.3"/>
    </reaction>
</comment>
<dbReference type="GO" id="GO:0000155">
    <property type="term" value="F:phosphorelay sensor kinase activity"/>
    <property type="evidence" value="ECO:0007669"/>
    <property type="project" value="InterPro"/>
</dbReference>
<comment type="caution">
    <text evidence="11">The sequence shown here is derived from an EMBL/GenBank/DDBJ whole genome shotgun (WGS) entry which is preliminary data.</text>
</comment>
<accession>A0A3N0ADC2</accession>
<keyword evidence="4" id="KW-0808">Transferase</keyword>
<evidence type="ECO:0000256" key="9">
    <source>
        <dbReference type="SAM" id="Phobius"/>
    </source>
</evidence>
<evidence type="ECO:0000259" key="10">
    <source>
        <dbReference type="Pfam" id="PF07730"/>
    </source>
</evidence>
<evidence type="ECO:0000313" key="12">
    <source>
        <dbReference type="Proteomes" id="UP000309454"/>
    </source>
</evidence>
<sequence>MVQRHHVPIALHQIVHFDDGAHRPPAPFCAVAPPAWRANAPLGFFALCPETAAARKCQMSPLSSCPRRRRYNGPMDRAIDQTVLLVLCTACALHGLPGENPAVLVGACLAAFSAAGLMEFFRAAPHKAATGIVFLAACCAWAPLGAFAPLGAYGAVVNHQRWLAPLWLVPLLLCWPRLNPAAFGALALLAALAAFMAWRSRTRTAEEQRLRTLRDNLQEEHLALAARARNLQERQDLEVHCAVLDERGRIAREIHDNVGHLLTRALLQTRALAVSRQEDAALSAAIAPLETTLDEALATVRASVHNLHQEAFDPRQALEEAVCDLPSLQGTLRYEVCHLPRPVALAAIAIVREGLSNAVNHGHASAASVALEEFPGFFRLRLENNGTARPTDTDGMGIASMRQRAEALGGSFSFAPREPHLAGSRIIATFPKQQEQP</sequence>
<dbReference type="InterPro" id="IPR036890">
    <property type="entry name" value="HATPase_C_sf"/>
</dbReference>
<evidence type="ECO:0000256" key="2">
    <source>
        <dbReference type="ARBA" id="ARBA00012438"/>
    </source>
</evidence>
<dbReference type="Proteomes" id="UP000309454">
    <property type="component" value="Unassembled WGS sequence"/>
</dbReference>
<evidence type="ECO:0000256" key="8">
    <source>
        <dbReference type="ARBA" id="ARBA00023012"/>
    </source>
</evidence>
<dbReference type="InterPro" id="IPR050482">
    <property type="entry name" value="Sensor_HK_TwoCompSys"/>
</dbReference>
<keyword evidence="8" id="KW-0902">Two-component regulatory system</keyword>
<keyword evidence="12" id="KW-1185">Reference proteome</keyword>
<evidence type="ECO:0000313" key="11">
    <source>
        <dbReference type="EMBL" id="TJW12271.1"/>
    </source>
</evidence>
<dbReference type="GO" id="GO:0005524">
    <property type="term" value="F:ATP binding"/>
    <property type="evidence" value="ECO:0007669"/>
    <property type="project" value="UniProtKB-KW"/>
</dbReference>
<protein>
    <recommendedName>
        <fullName evidence="2">histidine kinase</fullName>
        <ecNumber evidence="2">2.7.13.3</ecNumber>
    </recommendedName>
</protein>
<dbReference type="Pfam" id="PF07730">
    <property type="entry name" value="HisKA_3"/>
    <property type="match status" value="1"/>
</dbReference>
<dbReference type="GO" id="GO:0016020">
    <property type="term" value="C:membrane"/>
    <property type="evidence" value="ECO:0007669"/>
    <property type="project" value="InterPro"/>
</dbReference>
<evidence type="ECO:0000256" key="7">
    <source>
        <dbReference type="ARBA" id="ARBA00022840"/>
    </source>
</evidence>
<feature type="transmembrane region" description="Helical" evidence="9">
    <location>
        <begin position="133"/>
        <end position="157"/>
    </location>
</feature>
<feature type="transmembrane region" description="Helical" evidence="9">
    <location>
        <begin position="78"/>
        <end position="96"/>
    </location>
</feature>
<dbReference type="PANTHER" id="PTHR24421">
    <property type="entry name" value="NITRATE/NITRITE SENSOR PROTEIN NARX-RELATED"/>
    <property type="match status" value="1"/>
</dbReference>
<evidence type="ECO:0000256" key="5">
    <source>
        <dbReference type="ARBA" id="ARBA00022741"/>
    </source>
</evidence>
<name>A0A3N0ADC2_9ACTN</name>
<keyword evidence="9" id="KW-0472">Membrane</keyword>
<dbReference type="OrthoDB" id="227596at2"/>
<dbReference type="EMBL" id="SSTM01000001">
    <property type="protein sequence ID" value="TJW12271.1"/>
    <property type="molecule type" value="Genomic_DNA"/>
</dbReference>
<keyword evidence="3" id="KW-0597">Phosphoprotein</keyword>
<keyword evidence="6" id="KW-0418">Kinase</keyword>
<dbReference type="Gene3D" id="3.30.565.10">
    <property type="entry name" value="Histidine kinase-like ATPase, C-terminal domain"/>
    <property type="match status" value="1"/>
</dbReference>
<evidence type="ECO:0000256" key="1">
    <source>
        <dbReference type="ARBA" id="ARBA00000085"/>
    </source>
</evidence>
<evidence type="ECO:0000256" key="4">
    <source>
        <dbReference type="ARBA" id="ARBA00022679"/>
    </source>
</evidence>
<evidence type="ECO:0000256" key="6">
    <source>
        <dbReference type="ARBA" id="ARBA00022777"/>
    </source>
</evidence>
<dbReference type="GO" id="GO:0046983">
    <property type="term" value="F:protein dimerization activity"/>
    <property type="evidence" value="ECO:0007669"/>
    <property type="project" value="InterPro"/>
</dbReference>
<feature type="transmembrane region" description="Helical" evidence="9">
    <location>
        <begin position="102"/>
        <end position="121"/>
    </location>
</feature>
<dbReference type="CDD" id="cd16917">
    <property type="entry name" value="HATPase_UhpB-NarQ-NarX-like"/>
    <property type="match status" value="1"/>
</dbReference>
<dbReference type="Gene3D" id="1.20.5.1930">
    <property type="match status" value="1"/>
</dbReference>